<dbReference type="EMBL" id="AFRT01001224">
    <property type="protein sequence ID" value="ELU41000.1"/>
    <property type="molecule type" value="Genomic_DNA"/>
</dbReference>
<name>L8WSP1_THACA</name>
<evidence type="ECO:0000313" key="2">
    <source>
        <dbReference type="Proteomes" id="UP000011668"/>
    </source>
</evidence>
<evidence type="ECO:0000313" key="1">
    <source>
        <dbReference type="EMBL" id="ELU41000.1"/>
    </source>
</evidence>
<reference evidence="1 2" key="1">
    <citation type="journal article" date="2013" name="Nat. Commun.">
        <title>The evolution and pathogenic mechanisms of the rice sheath blight pathogen.</title>
        <authorList>
            <person name="Zheng A."/>
            <person name="Lin R."/>
            <person name="Xu L."/>
            <person name="Qin P."/>
            <person name="Tang C."/>
            <person name="Ai P."/>
            <person name="Zhang D."/>
            <person name="Liu Y."/>
            <person name="Sun Z."/>
            <person name="Feng H."/>
            <person name="Wang Y."/>
            <person name="Chen Y."/>
            <person name="Liang X."/>
            <person name="Fu R."/>
            <person name="Li Q."/>
            <person name="Zhang J."/>
            <person name="Yu X."/>
            <person name="Xie Z."/>
            <person name="Ding L."/>
            <person name="Guan P."/>
            <person name="Tang J."/>
            <person name="Liang Y."/>
            <person name="Wang S."/>
            <person name="Deng Q."/>
            <person name="Li S."/>
            <person name="Zhu J."/>
            <person name="Wang L."/>
            <person name="Liu H."/>
            <person name="Li P."/>
        </authorList>
    </citation>
    <scope>NUCLEOTIDE SEQUENCE [LARGE SCALE GENOMIC DNA]</scope>
    <source>
        <strain evidence="2">AG-1 IA</strain>
    </source>
</reference>
<accession>L8WSP1</accession>
<sequence>MTVQDTDPGGPEVKRKHRNPVYWSRNYECGHPAPDTLFVAADLTNYGNGFKNGNSQAPYV</sequence>
<gene>
    <name evidence="1" type="ORF">AG1IA_04968</name>
</gene>
<comment type="caution">
    <text evidence="1">The sequence shown here is derived from an EMBL/GenBank/DDBJ whole genome shotgun (WGS) entry which is preliminary data.</text>
</comment>
<protein>
    <submittedName>
        <fullName evidence="1">Uncharacterized protein</fullName>
    </submittedName>
</protein>
<keyword evidence="2" id="KW-1185">Reference proteome</keyword>
<dbReference type="AlphaFoldDB" id="L8WSP1"/>
<organism evidence="1 2">
    <name type="scientific">Thanatephorus cucumeris (strain AG1-IA)</name>
    <name type="common">Rice sheath blight fungus</name>
    <name type="synonym">Rhizoctonia solani</name>
    <dbReference type="NCBI Taxonomy" id="983506"/>
    <lineage>
        <taxon>Eukaryota</taxon>
        <taxon>Fungi</taxon>
        <taxon>Dikarya</taxon>
        <taxon>Basidiomycota</taxon>
        <taxon>Agaricomycotina</taxon>
        <taxon>Agaricomycetes</taxon>
        <taxon>Cantharellales</taxon>
        <taxon>Ceratobasidiaceae</taxon>
        <taxon>Rhizoctonia</taxon>
        <taxon>Rhizoctonia solani AG-1</taxon>
    </lineage>
</organism>
<dbReference type="HOGENOM" id="CLU_2943411_0_0_1"/>
<dbReference type="Proteomes" id="UP000011668">
    <property type="component" value="Unassembled WGS sequence"/>
</dbReference>
<proteinExistence type="predicted"/>